<feature type="compositionally biased region" description="Polar residues" evidence="1">
    <location>
        <begin position="60"/>
        <end position="75"/>
    </location>
</feature>
<reference evidence="2" key="1">
    <citation type="submission" date="2020-07" db="EMBL/GenBank/DDBJ databases">
        <title>Multicomponent nature underlies the extraordinary mechanical properties of spider dragline silk.</title>
        <authorList>
            <person name="Kono N."/>
            <person name="Nakamura H."/>
            <person name="Mori M."/>
            <person name="Yoshida Y."/>
            <person name="Ohtoshi R."/>
            <person name="Malay A.D."/>
            <person name="Moran D.A.P."/>
            <person name="Tomita M."/>
            <person name="Numata K."/>
            <person name="Arakawa K."/>
        </authorList>
    </citation>
    <scope>NUCLEOTIDE SEQUENCE</scope>
</reference>
<gene>
    <name evidence="2" type="ORF">TNCT_179851</name>
</gene>
<feature type="compositionally biased region" description="Low complexity" evidence="1">
    <location>
        <begin position="242"/>
        <end position="251"/>
    </location>
</feature>
<evidence type="ECO:0000313" key="3">
    <source>
        <dbReference type="Proteomes" id="UP000887116"/>
    </source>
</evidence>
<protein>
    <submittedName>
        <fullName evidence="2">Uncharacterized protein</fullName>
    </submittedName>
</protein>
<dbReference type="Proteomes" id="UP000887116">
    <property type="component" value="Unassembled WGS sequence"/>
</dbReference>
<keyword evidence="3" id="KW-1185">Reference proteome</keyword>
<evidence type="ECO:0000256" key="1">
    <source>
        <dbReference type="SAM" id="MobiDB-lite"/>
    </source>
</evidence>
<feature type="region of interest" description="Disordered" evidence="1">
    <location>
        <begin position="144"/>
        <end position="251"/>
    </location>
</feature>
<sequence>MGDSQFNGPPLDPSSFLCQNCLQKGHFTYHCTLKRKNASTPTPDDVPNKKRRNEEEPKNYSDNSEMAGSSHNLMSPNAAAGFATAESDSHSSSDSESDLGLFVCAMFVICYLASSSDSNANGQTQYAAHEENSVDSAACSIGDEASNQKDGLTDKSDDDNSCSSNGQAQNAVNFKNSAKSIGSIEGETSNQMDDPADDSNGENSHWSTSSSSLSFPTYSLGRPNQPNSSNSKANVQAQNAVNGENSAESISSIEDEIPNETDYQADCSNNENSCFSTFSSSSSFSSCSCNDSRCSCRYFNLSSSSSNEN</sequence>
<dbReference type="OrthoDB" id="437973at2759"/>
<organism evidence="2 3">
    <name type="scientific">Trichonephila clavata</name>
    <name type="common">Joro spider</name>
    <name type="synonym">Nephila clavata</name>
    <dbReference type="NCBI Taxonomy" id="2740835"/>
    <lineage>
        <taxon>Eukaryota</taxon>
        <taxon>Metazoa</taxon>
        <taxon>Ecdysozoa</taxon>
        <taxon>Arthropoda</taxon>
        <taxon>Chelicerata</taxon>
        <taxon>Arachnida</taxon>
        <taxon>Araneae</taxon>
        <taxon>Araneomorphae</taxon>
        <taxon>Entelegynae</taxon>
        <taxon>Araneoidea</taxon>
        <taxon>Nephilidae</taxon>
        <taxon>Trichonephila</taxon>
    </lineage>
</organism>
<dbReference type="Pfam" id="PF13917">
    <property type="entry name" value="zf-CCHC_3"/>
    <property type="match status" value="1"/>
</dbReference>
<feature type="compositionally biased region" description="Basic and acidic residues" evidence="1">
    <location>
        <begin position="46"/>
        <end position="59"/>
    </location>
</feature>
<comment type="caution">
    <text evidence="2">The sequence shown here is derived from an EMBL/GenBank/DDBJ whole genome shotgun (WGS) entry which is preliminary data.</text>
</comment>
<feature type="region of interest" description="Disordered" evidence="1">
    <location>
        <begin position="33"/>
        <end position="75"/>
    </location>
</feature>
<proteinExistence type="predicted"/>
<evidence type="ECO:0000313" key="2">
    <source>
        <dbReference type="EMBL" id="GFQ68049.1"/>
    </source>
</evidence>
<feature type="compositionally biased region" description="Low complexity" evidence="1">
    <location>
        <begin position="201"/>
        <end position="219"/>
    </location>
</feature>
<dbReference type="AlphaFoldDB" id="A0A8X6GJ66"/>
<feature type="compositionally biased region" description="Polar residues" evidence="1">
    <location>
        <begin position="222"/>
        <end position="241"/>
    </location>
</feature>
<name>A0A8X6GJ66_TRICU</name>
<feature type="compositionally biased region" description="Polar residues" evidence="1">
    <location>
        <begin position="166"/>
        <end position="192"/>
    </location>
</feature>
<accession>A0A8X6GJ66</accession>
<dbReference type="EMBL" id="BMAO01000625">
    <property type="protein sequence ID" value="GFQ68049.1"/>
    <property type="molecule type" value="Genomic_DNA"/>
</dbReference>